<accession>X1FKH0</accession>
<sequence length="292" mass="31063">EITTTASYSGLITVGISYDESQVDNEESLRLFHWNGSVWEDITTSVDTVENIVYGQVASLSPFFIGEPTVLPVADAGGPYLAQVDCSADLDGSASYHPDGTIVSYDWSFGDDTSGSGVSVSHTYTAVGIYEVTLTVTDDKGAQASDTTMVVVYDPDVGSATGGGWFWSAQGNLKSDFESEGKATFGFVVKYKHEAAAGNLEFQYHVGDINLKSSSITWLIAGSASAQFQGEGTVNGDGLYTFRVLAKDGDKTGGQPDEFTIRIWQGADTEADPIYQAIHAQLGGGNIIVHEK</sequence>
<dbReference type="Pfam" id="PF18911">
    <property type="entry name" value="PKD_4"/>
    <property type="match status" value="1"/>
</dbReference>
<gene>
    <name evidence="2" type="ORF">S03H2_01050</name>
</gene>
<reference evidence="2" key="1">
    <citation type="journal article" date="2014" name="Front. Microbiol.">
        <title>High frequency of phylogenetically diverse reductive dehalogenase-homologous genes in deep subseafloor sedimentary metagenomes.</title>
        <authorList>
            <person name="Kawai M."/>
            <person name="Futagami T."/>
            <person name="Toyoda A."/>
            <person name="Takaki Y."/>
            <person name="Nishi S."/>
            <person name="Hori S."/>
            <person name="Arai W."/>
            <person name="Tsubouchi T."/>
            <person name="Morono Y."/>
            <person name="Uchiyama I."/>
            <person name="Ito T."/>
            <person name="Fujiyama A."/>
            <person name="Inagaki F."/>
            <person name="Takami H."/>
        </authorList>
    </citation>
    <scope>NUCLEOTIDE SEQUENCE</scope>
    <source>
        <strain evidence="2">Expedition CK06-06</strain>
    </source>
</reference>
<name>X1FKH0_9ZZZZ</name>
<dbReference type="InterPro" id="IPR035986">
    <property type="entry name" value="PKD_dom_sf"/>
</dbReference>
<dbReference type="SUPFAM" id="SSF49299">
    <property type="entry name" value="PKD domain"/>
    <property type="match status" value="1"/>
</dbReference>
<dbReference type="PROSITE" id="PS50093">
    <property type="entry name" value="PKD"/>
    <property type="match status" value="1"/>
</dbReference>
<dbReference type="InterPro" id="IPR022409">
    <property type="entry name" value="PKD/Chitinase_dom"/>
</dbReference>
<dbReference type="InterPro" id="IPR013783">
    <property type="entry name" value="Ig-like_fold"/>
</dbReference>
<dbReference type="AlphaFoldDB" id="X1FKH0"/>
<dbReference type="NCBIfam" id="NF041523">
    <property type="entry name" value="post_COAP_1"/>
    <property type="match status" value="1"/>
</dbReference>
<organism evidence="2">
    <name type="scientific">marine sediment metagenome</name>
    <dbReference type="NCBI Taxonomy" id="412755"/>
    <lineage>
        <taxon>unclassified sequences</taxon>
        <taxon>metagenomes</taxon>
        <taxon>ecological metagenomes</taxon>
    </lineage>
</organism>
<proteinExistence type="predicted"/>
<dbReference type="SMART" id="SM00089">
    <property type="entry name" value="PKD"/>
    <property type="match status" value="1"/>
</dbReference>
<comment type="caution">
    <text evidence="2">The sequence shown here is derived from an EMBL/GenBank/DDBJ whole genome shotgun (WGS) entry which is preliminary data.</text>
</comment>
<dbReference type="Gene3D" id="2.60.40.10">
    <property type="entry name" value="Immunoglobulins"/>
    <property type="match status" value="1"/>
</dbReference>
<feature type="domain" description="PKD" evidence="1">
    <location>
        <begin position="71"/>
        <end position="152"/>
    </location>
</feature>
<dbReference type="CDD" id="cd00146">
    <property type="entry name" value="PKD"/>
    <property type="match status" value="1"/>
</dbReference>
<evidence type="ECO:0000259" key="1">
    <source>
        <dbReference type="PROSITE" id="PS50093"/>
    </source>
</evidence>
<dbReference type="EMBL" id="BARU01000281">
    <property type="protein sequence ID" value="GAH29879.1"/>
    <property type="molecule type" value="Genomic_DNA"/>
</dbReference>
<feature type="non-terminal residue" evidence="2">
    <location>
        <position position="1"/>
    </location>
</feature>
<dbReference type="InterPro" id="IPR000601">
    <property type="entry name" value="PKD_dom"/>
</dbReference>
<protein>
    <recommendedName>
        <fullName evidence="1">PKD domain-containing protein</fullName>
    </recommendedName>
</protein>
<evidence type="ECO:0000313" key="2">
    <source>
        <dbReference type="EMBL" id="GAH29879.1"/>
    </source>
</evidence>